<accession>A0A2W5IDQ5</accession>
<name>A0A2W5IDQ5_9ACTN</name>
<reference evidence="6 7" key="1">
    <citation type="submission" date="2017-08" db="EMBL/GenBank/DDBJ databases">
        <title>Infants hospitalized years apart are colonized by the same room-sourced microbial strains.</title>
        <authorList>
            <person name="Brooks B."/>
            <person name="Olm M.R."/>
            <person name="Firek B.A."/>
            <person name="Baker R."/>
            <person name="Thomas B.C."/>
            <person name="Morowitz M.J."/>
            <person name="Banfield J.F."/>
        </authorList>
    </citation>
    <scope>NUCLEOTIDE SEQUENCE [LARGE SCALE GENOMIC DNA]</scope>
    <source>
        <strain evidence="6">S2_006_000_R1_57</strain>
    </source>
</reference>
<evidence type="ECO:0000313" key="6">
    <source>
        <dbReference type="EMBL" id="PZP89458.1"/>
    </source>
</evidence>
<dbReference type="PANTHER" id="PTHR43248:SF29">
    <property type="entry name" value="TRIPEPTIDYL AMINOPEPTIDASE"/>
    <property type="match status" value="1"/>
</dbReference>
<dbReference type="InterPro" id="IPR029058">
    <property type="entry name" value="AB_hydrolase_fold"/>
</dbReference>
<dbReference type="Proteomes" id="UP000248606">
    <property type="component" value="Unassembled WGS sequence"/>
</dbReference>
<feature type="signal peptide" evidence="4">
    <location>
        <begin position="1"/>
        <end position="31"/>
    </location>
</feature>
<evidence type="ECO:0000256" key="4">
    <source>
        <dbReference type="SAM" id="SignalP"/>
    </source>
</evidence>
<dbReference type="GO" id="GO:0016787">
    <property type="term" value="F:hydrolase activity"/>
    <property type="evidence" value="ECO:0007669"/>
    <property type="project" value="UniProtKB-KW"/>
</dbReference>
<comment type="caution">
    <text evidence="6">The sequence shown here is derived from an EMBL/GenBank/DDBJ whole genome shotgun (WGS) entry which is preliminary data.</text>
</comment>
<feature type="chain" id="PRO_5039026637" evidence="4">
    <location>
        <begin position="32"/>
        <end position="560"/>
    </location>
</feature>
<comment type="similarity">
    <text evidence="1">Belongs to the peptidase S33 family.</text>
</comment>
<gene>
    <name evidence="6" type="ORF">DI579_02830</name>
</gene>
<keyword evidence="3 6" id="KW-0378">Hydrolase</keyword>
<dbReference type="InterPro" id="IPR000073">
    <property type="entry name" value="AB_hydrolase_1"/>
</dbReference>
<dbReference type="InterPro" id="IPR051601">
    <property type="entry name" value="Serine_prot/Carboxylest_S33"/>
</dbReference>
<evidence type="ECO:0000256" key="3">
    <source>
        <dbReference type="ARBA" id="ARBA00022801"/>
    </source>
</evidence>
<dbReference type="Pfam" id="PF00561">
    <property type="entry name" value="Abhydrolase_1"/>
    <property type="match status" value="1"/>
</dbReference>
<organism evidence="6 7">
    <name type="scientific">Lawsonella clevelandensis</name>
    <dbReference type="NCBI Taxonomy" id="1528099"/>
    <lineage>
        <taxon>Bacteria</taxon>
        <taxon>Bacillati</taxon>
        <taxon>Actinomycetota</taxon>
        <taxon>Actinomycetes</taxon>
        <taxon>Mycobacteriales</taxon>
        <taxon>Lawsonellaceae</taxon>
        <taxon>Lawsonella</taxon>
    </lineage>
</organism>
<evidence type="ECO:0000256" key="2">
    <source>
        <dbReference type="ARBA" id="ARBA00022729"/>
    </source>
</evidence>
<evidence type="ECO:0000313" key="7">
    <source>
        <dbReference type="Proteomes" id="UP000248606"/>
    </source>
</evidence>
<dbReference type="SUPFAM" id="SSF53474">
    <property type="entry name" value="alpha/beta-Hydrolases"/>
    <property type="match status" value="1"/>
</dbReference>
<dbReference type="Gene3D" id="3.40.50.1820">
    <property type="entry name" value="alpha/beta hydrolase"/>
    <property type="match status" value="1"/>
</dbReference>
<sequence>MRRGLRGGWRRLSTKLGILVLSMGLVASTGASTVTVASAKDVYSMTNPAMGEKDPALKEFYKQRVKWGPCLDNALQASTFLERYKTFRNLGKMECGTVTVPVVYPDVIKQDKALGNPWKVEKGKPAVATIAVSRVRAKGKRWGGMLINPGGPGGSGLNMAGSLASPASAAKILDHFDLVGFDPRGIGSSGPNLKCISNEDFDQKRTFGEATFTRQAVAYQNQQNRAYMNGCIRNVGATFLAHMGTRDVVRDMDVIRAAIGDEKLTYIGYSYGTFLGSQYAEAFPNKVRALVLDGVVDPTEDSVESAINQGRGFQKSFDAWAQWCVKTGACPLGDNPAKATEEFHKLVWPLQKKPAGTLMKGRLLSWSDSVYAVIGALYTDTAWPLLKLGLQQLKLKAGGDILLALSDSYYGRSLDGAYTNTQDVFQAVLCMDHEATGHARQVDMTRRYVKEMRFADPGGAVEDAPIDLCSMWPAHHTIKSHKSTARSNGNILVVSTTGDPATPYQSGVQLAHDMNAPLLTYVGEGHCAALRGHSCVDRYVGDFIVHKKIYKDHVTCKASK</sequence>
<evidence type="ECO:0000256" key="1">
    <source>
        <dbReference type="ARBA" id="ARBA00010088"/>
    </source>
</evidence>
<dbReference type="AlphaFoldDB" id="A0A2W5IDQ5"/>
<dbReference type="PANTHER" id="PTHR43248">
    <property type="entry name" value="2-SUCCINYL-6-HYDROXY-2,4-CYCLOHEXADIENE-1-CARBOXYLATE SYNTHASE"/>
    <property type="match status" value="1"/>
</dbReference>
<evidence type="ECO:0000259" key="5">
    <source>
        <dbReference type="Pfam" id="PF00561"/>
    </source>
</evidence>
<protein>
    <submittedName>
        <fullName evidence="6">Alpha/beta hydrolase</fullName>
    </submittedName>
</protein>
<dbReference type="EMBL" id="QFOZ01000002">
    <property type="protein sequence ID" value="PZP89458.1"/>
    <property type="molecule type" value="Genomic_DNA"/>
</dbReference>
<keyword evidence="2 4" id="KW-0732">Signal</keyword>
<feature type="domain" description="AB hydrolase-1" evidence="5">
    <location>
        <begin position="145"/>
        <end position="529"/>
    </location>
</feature>
<proteinExistence type="inferred from homology"/>